<evidence type="ECO:0000313" key="3">
    <source>
        <dbReference type="Proteomes" id="UP001596043"/>
    </source>
</evidence>
<feature type="signal peptide" evidence="1">
    <location>
        <begin position="1"/>
        <end position="18"/>
    </location>
</feature>
<gene>
    <name evidence="2" type="ORF">ACFO3O_08085</name>
</gene>
<reference evidence="3" key="1">
    <citation type="journal article" date="2019" name="Int. J. Syst. Evol. Microbiol.">
        <title>The Global Catalogue of Microorganisms (GCM) 10K type strain sequencing project: providing services to taxonomists for standard genome sequencing and annotation.</title>
        <authorList>
            <consortium name="The Broad Institute Genomics Platform"/>
            <consortium name="The Broad Institute Genome Sequencing Center for Infectious Disease"/>
            <person name="Wu L."/>
            <person name="Ma J."/>
        </authorList>
    </citation>
    <scope>NUCLEOTIDE SEQUENCE [LARGE SCALE GENOMIC DNA]</scope>
    <source>
        <strain evidence="3">YJ-61-S</strain>
    </source>
</reference>
<evidence type="ECO:0000256" key="1">
    <source>
        <dbReference type="SAM" id="SignalP"/>
    </source>
</evidence>
<proteinExistence type="predicted"/>
<accession>A0ABV9HUN5</accession>
<organism evidence="2 3">
    <name type="scientific">Dokdonia ponticola</name>
    <dbReference type="NCBI Taxonomy" id="2041041"/>
    <lineage>
        <taxon>Bacteria</taxon>
        <taxon>Pseudomonadati</taxon>
        <taxon>Bacteroidota</taxon>
        <taxon>Flavobacteriia</taxon>
        <taxon>Flavobacteriales</taxon>
        <taxon>Flavobacteriaceae</taxon>
        <taxon>Dokdonia</taxon>
    </lineage>
</organism>
<name>A0ABV9HUN5_9FLAO</name>
<comment type="caution">
    <text evidence="2">The sequence shown here is derived from an EMBL/GenBank/DDBJ whole genome shotgun (WGS) entry which is preliminary data.</text>
</comment>
<dbReference type="Pfam" id="PF14121">
    <property type="entry name" value="Porin_10"/>
    <property type="match status" value="1"/>
</dbReference>
<dbReference type="EMBL" id="JBHSFV010000004">
    <property type="protein sequence ID" value="MFC4633862.1"/>
    <property type="molecule type" value="Genomic_DNA"/>
</dbReference>
<keyword evidence="1" id="KW-0732">Signal</keyword>
<sequence>MKTFVVLLFILLSSSMYAQFPALGRQNVGTRTGGTQGNISNNKVADFVRPPIKDYKIISIQNDTITVDTSLTIAKDYKFNYLRRDRYGLLPFANTGQTHNTLVYDFDKQSTLPNSVAQSRHFNYMEIEDIKYYYLPTPVTELYFRSAFEQGQQLDAFFTMNTSPRLNFSIAYKGLRSLGKYQHALTSTGNFRLAGTYRTKDDRYQINAHWVAQDLLNQENGGLQDIAIEQFTSNDDQFNDRSRLQVNFEDAENILDGTRVYVNHHYKLLAKKDSISDYSLKIGHVFNSEDKFYEYRQTTASDLFGDAFQQANFRDRTDNEETYNELYAVFTDKDLGELTFQTNATYYNYGYNSILIQDVDGDGIQERIPNRLQGTIIAAGGKYKNTIGKIAVEGAAQVNITGDFDGFNIYGKASYDITPDNVFSASILSNSSPAGYNHLLYQSNYLNYNWHNAPIYENVKTNTLSARLEAKKWVNLDASASTISNYTYFGVSPVDSLVNSFQASETINHLKITANKEITYGKFGLDATVTFQNVSGQEGALNTPDILTRGSLYFTDRVFKNALFLQTGVTVQYFTAYNLNAYDPVLAEFYVQNNQEIGGFPLIDFFVNMKVRQTRIFFKAEHLNSAFTGNDFFSAPGYPYRDFNVRFGIVWNFFL</sequence>
<protein>
    <submittedName>
        <fullName evidence="2">Porin</fullName>
    </submittedName>
</protein>
<dbReference type="RefSeq" id="WP_379978092.1">
    <property type="nucleotide sequence ID" value="NZ_JBHSFV010000004.1"/>
</dbReference>
<keyword evidence="3" id="KW-1185">Reference proteome</keyword>
<dbReference type="Proteomes" id="UP001596043">
    <property type="component" value="Unassembled WGS sequence"/>
</dbReference>
<evidence type="ECO:0000313" key="2">
    <source>
        <dbReference type="EMBL" id="MFC4633862.1"/>
    </source>
</evidence>
<dbReference type="InterPro" id="IPR025631">
    <property type="entry name" value="Porin_10"/>
</dbReference>
<feature type="chain" id="PRO_5047500323" evidence="1">
    <location>
        <begin position="19"/>
        <end position="655"/>
    </location>
</feature>